<dbReference type="AlphaFoldDB" id="A0A1I4KAT1"/>
<name>A0A1I4KAT1_ENTMU</name>
<dbReference type="Proteomes" id="UP000195024">
    <property type="component" value="Unassembled WGS sequence"/>
</dbReference>
<dbReference type="RefSeq" id="WP_176285299.1">
    <property type="nucleotide sequence ID" value="NZ_FOUC01000002.1"/>
</dbReference>
<sequence length="120" mass="13798">MGASVRIDLSRAKRKLSHSSIQNGRHEMANTAHLDMNERFVPMRSQHLRDKSFVESNGEKITWNARYALAHYHGGFTNKFGTQVIFSNYTTPGTGPYWDKEAKSIFMSSWLEAFKRGANW</sequence>
<evidence type="ECO:0000313" key="1">
    <source>
        <dbReference type="EMBL" id="OTP28260.1"/>
    </source>
</evidence>
<dbReference type="Pfam" id="PF11114">
    <property type="entry name" value="Minor_capsid_2"/>
    <property type="match status" value="1"/>
</dbReference>
<reference evidence="1 2" key="1">
    <citation type="submission" date="2017-05" db="EMBL/GenBank/DDBJ databases">
        <title>The Genome Sequence of Enterococcus mundtii 6B1_DIV0119.</title>
        <authorList>
            <consortium name="The Broad Institute Genomics Platform"/>
            <consortium name="The Broad Institute Genomic Center for Infectious Diseases"/>
            <person name="Earl A."/>
            <person name="Manson A."/>
            <person name="Schwartman J."/>
            <person name="Gilmore M."/>
            <person name="Abouelleil A."/>
            <person name="Cao P."/>
            <person name="Chapman S."/>
            <person name="Cusick C."/>
            <person name="Shea T."/>
            <person name="Young S."/>
            <person name="Neafsey D."/>
            <person name="Nusbaum C."/>
            <person name="Birren B."/>
        </authorList>
    </citation>
    <scope>NUCLEOTIDE SEQUENCE [LARGE SCALE GENOMIC DNA]</scope>
    <source>
        <strain evidence="1 2">6B1_DIV0119</strain>
    </source>
</reference>
<gene>
    <name evidence="1" type="ORF">A5802_002000</name>
</gene>
<evidence type="ECO:0000313" key="2">
    <source>
        <dbReference type="Proteomes" id="UP000195024"/>
    </source>
</evidence>
<organism evidence="1 2">
    <name type="scientific">Enterococcus mundtii</name>
    <dbReference type="NCBI Taxonomy" id="53346"/>
    <lineage>
        <taxon>Bacteria</taxon>
        <taxon>Bacillati</taxon>
        <taxon>Bacillota</taxon>
        <taxon>Bacilli</taxon>
        <taxon>Lactobacillales</taxon>
        <taxon>Enterococcaceae</taxon>
        <taxon>Enterococcus</taxon>
    </lineage>
</organism>
<protein>
    <recommendedName>
        <fullName evidence="3">Minor capsid protein</fullName>
    </recommendedName>
</protein>
<comment type="caution">
    <text evidence="1">The sequence shown here is derived from an EMBL/GenBank/DDBJ whole genome shotgun (WGS) entry which is preliminary data.</text>
</comment>
<dbReference type="InterPro" id="IPR021080">
    <property type="entry name" value="Minor_capsid_protein"/>
</dbReference>
<dbReference type="EMBL" id="NGMS01000001">
    <property type="protein sequence ID" value="OTP28260.1"/>
    <property type="molecule type" value="Genomic_DNA"/>
</dbReference>
<accession>A0A1I4KAT1</accession>
<evidence type="ECO:0008006" key="3">
    <source>
        <dbReference type="Google" id="ProtNLM"/>
    </source>
</evidence>
<proteinExistence type="predicted"/>